<evidence type="ECO:0000256" key="3">
    <source>
        <dbReference type="ARBA" id="ARBA00022833"/>
    </source>
</evidence>
<dbReference type="Pfam" id="PF04828">
    <property type="entry name" value="GFA"/>
    <property type="match status" value="1"/>
</dbReference>
<evidence type="ECO:0000259" key="5">
    <source>
        <dbReference type="PROSITE" id="PS51891"/>
    </source>
</evidence>
<evidence type="ECO:0000313" key="7">
    <source>
        <dbReference type="Proteomes" id="UP001265746"/>
    </source>
</evidence>
<accession>A0AAD9SFP2</accession>
<comment type="caution">
    <text evidence="6">The sequence shown here is derived from an EMBL/GenBank/DDBJ whole genome shotgun (WGS) entry which is preliminary data.</text>
</comment>
<dbReference type="EMBL" id="JAUJFL010000003">
    <property type="protein sequence ID" value="KAK2607112.1"/>
    <property type="molecule type" value="Genomic_DNA"/>
</dbReference>
<dbReference type="AlphaFoldDB" id="A0AAD9SFP2"/>
<organism evidence="6 7">
    <name type="scientific">Phomopsis amygdali</name>
    <name type="common">Fusicoccum amygdali</name>
    <dbReference type="NCBI Taxonomy" id="1214568"/>
    <lineage>
        <taxon>Eukaryota</taxon>
        <taxon>Fungi</taxon>
        <taxon>Dikarya</taxon>
        <taxon>Ascomycota</taxon>
        <taxon>Pezizomycotina</taxon>
        <taxon>Sordariomycetes</taxon>
        <taxon>Sordariomycetidae</taxon>
        <taxon>Diaporthales</taxon>
        <taxon>Diaporthaceae</taxon>
        <taxon>Diaporthe</taxon>
    </lineage>
</organism>
<keyword evidence="2" id="KW-0479">Metal-binding</keyword>
<dbReference type="InterPro" id="IPR006913">
    <property type="entry name" value="CENP-V/GFA"/>
</dbReference>
<dbReference type="PANTHER" id="PTHR33337:SF40">
    <property type="entry name" value="CENP-V_GFA DOMAIN-CONTAINING PROTEIN-RELATED"/>
    <property type="match status" value="1"/>
</dbReference>
<sequence>MSSIEELPKPKFVTGGCLCGAIRYRLDFPDGYDFAENTGTCQCTQCRRNSGSLFFSWVGITASGFRWHDVNERTSTASKNEGWSPFDHPPSALRSFSATPGFVRGFCATCGGFLFWMKDNSSLVYLSVGNIDPIFLVGRSDDGEVGTVDVGGQRVPEGGYGLVLAGGYGRNFWCSNEIRGVTDDLVTVGVGRGKRWPQD</sequence>
<evidence type="ECO:0000313" key="6">
    <source>
        <dbReference type="EMBL" id="KAK2607112.1"/>
    </source>
</evidence>
<dbReference type="InterPro" id="IPR011057">
    <property type="entry name" value="Mss4-like_sf"/>
</dbReference>
<gene>
    <name evidence="6" type="ORF">N8I77_005816</name>
</gene>
<feature type="domain" description="CENP-V/GFA" evidence="5">
    <location>
        <begin position="13"/>
        <end position="156"/>
    </location>
</feature>
<proteinExistence type="inferred from homology"/>
<dbReference type="PANTHER" id="PTHR33337">
    <property type="entry name" value="GFA DOMAIN-CONTAINING PROTEIN"/>
    <property type="match status" value="1"/>
</dbReference>
<protein>
    <recommendedName>
        <fullName evidence="5">CENP-V/GFA domain-containing protein</fullName>
    </recommendedName>
</protein>
<evidence type="ECO:0000256" key="1">
    <source>
        <dbReference type="ARBA" id="ARBA00005495"/>
    </source>
</evidence>
<dbReference type="GO" id="GO:0046872">
    <property type="term" value="F:metal ion binding"/>
    <property type="evidence" value="ECO:0007669"/>
    <property type="project" value="UniProtKB-KW"/>
</dbReference>
<keyword evidence="4" id="KW-0456">Lyase</keyword>
<dbReference type="Gene3D" id="3.90.1590.10">
    <property type="entry name" value="glutathione-dependent formaldehyde- activating enzyme (gfa)"/>
    <property type="match status" value="1"/>
</dbReference>
<dbReference type="GO" id="GO:0016846">
    <property type="term" value="F:carbon-sulfur lyase activity"/>
    <property type="evidence" value="ECO:0007669"/>
    <property type="project" value="InterPro"/>
</dbReference>
<keyword evidence="3" id="KW-0862">Zinc</keyword>
<dbReference type="SUPFAM" id="SSF51316">
    <property type="entry name" value="Mss4-like"/>
    <property type="match status" value="1"/>
</dbReference>
<reference evidence="6" key="1">
    <citation type="submission" date="2023-06" db="EMBL/GenBank/DDBJ databases">
        <authorList>
            <person name="Noh H."/>
        </authorList>
    </citation>
    <scope>NUCLEOTIDE SEQUENCE</scope>
    <source>
        <strain evidence="6">DUCC20226</strain>
    </source>
</reference>
<dbReference type="Proteomes" id="UP001265746">
    <property type="component" value="Unassembled WGS sequence"/>
</dbReference>
<comment type="similarity">
    <text evidence="1">Belongs to the Gfa family.</text>
</comment>
<name>A0AAD9SFP2_PHOAM</name>
<keyword evidence="7" id="KW-1185">Reference proteome</keyword>
<dbReference type="PROSITE" id="PS51891">
    <property type="entry name" value="CENP_V_GFA"/>
    <property type="match status" value="1"/>
</dbReference>
<evidence type="ECO:0000256" key="2">
    <source>
        <dbReference type="ARBA" id="ARBA00022723"/>
    </source>
</evidence>
<evidence type="ECO:0000256" key="4">
    <source>
        <dbReference type="ARBA" id="ARBA00023239"/>
    </source>
</evidence>